<dbReference type="RefSeq" id="XP_066831367.1">
    <property type="nucleotide sequence ID" value="XM_066974649.1"/>
</dbReference>
<dbReference type="SUPFAM" id="SSF56317">
    <property type="entry name" value="Carbon-nitrogen hydrolase"/>
    <property type="match status" value="1"/>
</dbReference>
<evidence type="ECO:0000259" key="1">
    <source>
        <dbReference type="PROSITE" id="PS50263"/>
    </source>
</evidence>
<evidence type="ECO:0000313" key="2">
    <source>
        <dbReference type="EMBL" id="CAK9440329.1"/>
    </source>
</evidence>
<dbReference type="EMBL" id="OZ022409">
    <property type="protein sequence ID" value="CAK9440329.1"/>
    <property type="molecule type" value="Genomic_DNA"/>
</dbReference>
<dbReference type="PROSITE" id="PS50263">
    <property type="entry name" value="CN_HYDROLASE"/>
    <property type="match status" value="1"/>
</dbReference>
<dbReference type="Gene3D" id="3.60.110.10">
    <property type="entry name" value="Carbon-nitrogen hydrolase"/>
    <property type="match status" value="1"/>
</dbReference>
<dbReference type="InterPro" id="IPR039703">
    <property type="entry name" value="Nta1"/>
</dbReference>
<name>A0ABP0ZSL7_9ASCO</name>
<proteinExistence type="predicted"/>
<evidence type="ECO:0000313" key="3">
    <source>
        <dbReference type="Proteomes" id="UP001497383"/>
    </source>
</evidence>
<gene>
    <name evidence="2" type="ORF">LODBEIA_P44290</name>
</gene>
<dbReference type="Proteomes" id="UP001497383">
    <property type="component" value="Chromosome 5"/>
</dbReference>
<reference evidence="2 3" key="1">
    <citation type="submission" date="2024-03" db="EMBL/GenBank/DDBJ databases">
        <authorList>
            <person name="Brejova B."/>
        </authorList>
    </citation>
    <scope>NUCLEOTIDE SEQUENCE [LARGE SCALE GENOMIC DNA]</scope>
    <source>
        <strain evidence="2 3">CBS 14171</strain>
    </source>
</reference>
<feature type="domain" description="CN hydrolase" evidence="1">
    <location>
        <begin position="3"/>
        <end position="312"/>
    </location>
</feature>
<dbReference type="PANTHER" id="PTHR11750">
    <property type="entry name" value="PROTEIN N-TERMINAL AMIDASE"/>
    <property type="match status" value="1"/>
</dbReference>
<protein>
    <recommendedName>
        <fullName evidence="1">CN hydrolase domain-containing protein</fullName>
    </recommendedName>
</protein>
<dbReference type="InterPro" id="IPR036526">
    <property type="entry name" value="C-N_Hydrolase_sf"/>
</dbReference>
<sequence>MKLKVAIVQIDSILGQPRQNITKVQKLLSTIKGKFPDLVVLSELALTGYNFTSSSHIKPYLESATNYGPSLNFARELSSKHRCITVIGYPESHKDTIYNSCAVFSRQGQLVHNYRKTFLYETDEVWGCSENPDKSFRATQLDFSDPATNNPSLSSTVTNFGICMDLNPYKFEAPFNAFEFSSACFANRSKLIICPMAWLSPESPSIQKEAYPTLQQRVQIAKELKLPREPCTSTINYWILRFFPFLTHEYSFPRKWWRKEEKVCVLCCNRVGKEGDIVYGGSSAILRFNNDVEAGAGHGFEEVNSENASVDVVDSLSQSEEGIIVQEIDI</sequence>
<keyword evidence="3" id="KW-1185">Reference proteome</keyword>
<dbReference type="PANTHER" id="PTHR11750:SF26">
    <property type="entry name" value="PROTEIN N-TERMINAL AMIDASE"/>
    <property type="match status" value="1"/>
</dbReference>
<dbReference type="GeneID" id="92209625"/>
<dbReference type="Pfam" id="PF00795">
    <property type="entry name" value="CN_hydrolase"/>
    <property type="match status" value="1"/>
</dbReference>
<accession>A0ABP0ZSL7</accession>
<dbReference type="InterPro" id="IPR003010">
    <property type="entry name" value="C-N_Hydrolase"/>
</dbReference>
<organism evidence="2 3">
    <name type="scientific">Lodderomyces beijingensis</name>
    <dbReference type="NCBI Taxonomy" id="1775926"/>
    <lineage>
        <taxon>Eukaryota</taxon>
        <taxon>Fungi</taxon>
        <taxon>Dikarya</taxon>
        <taxon>Ascomycota</taxon>
        <taxon>Saccharomycotina</taxon>
        <taxon>Pichiomycetes</taxon>
        <taxon>Debaryomycetaceae</taxon>
        <taxon>Candida/Lodderomyces clade</taxon>
        <taxon>Lodderomyces</taxon>
    </lineage>
</organism>